<dbReference type="InterPro" id="IPR006368">
    <property type="entry name" value="GDP_Man_deHydtase"/>
</dbReference>
<evidence type="ECO:0000256" key="4">
    <source>
        <dbReference type="ARBA" id="ARBA00023239"/>
    </source>
</evidence>
<feature type="domain" description="NAD(P)-binding" evidence="6">
    <location>
        <begin position="183"/>
        <end position="476"/>
    </location>
</feature>
<dbReference type="PANTHER" id="PTHR43715:SF1">
    <property type="entry name" value="GDP-MANNOSE 4,6 DEHYDRATASE"/>
    <property type="match status" value="1"/>
</dbReference>
<evidence type="ECO:0000256" key="3">
    <source>
        <dbReference type="ARBA" id="ARBA00011989"/>
    </source>
</evidence>
<feature type="compositionally biased region" description="Basic and acidic residues" evidence="5">
    <location>
        <begin position="75"/>
        <end position="85"/>
    </location>
</feature>
<evidence type="ECO:0000256" key="1">
    <source>
        <dbReference type="ARBA" id="ARBA00001937"/>
    </source>
</evidence>
<dbReference type="EMBL" id="MIGC01005108">
    <property type="protein sequence ID" value="PHJ17302.1"/>
    <property type="molecule type" value="Genomic_DNA"/>
</dbReference>
<keyword evidence="8" id="KW-1185">Reference proteome</keyword>
<dbReference type="GO" id="GO:0042351">
    <property type="term" value="P:'de novo' GDP-L-fucose biosynthetic process"/>
    <property type="evidence" value="ECO:0007669"/>
    <property type="project" value="TreeGrafter"/>
</dbReference>
<dbReference type="Proteomes" id="UP000221165">
    <property type="component" value="Unassembled WGS sequence"/>
</dbReference>
<dbReference type="PANTHER" id="PTHR43715">
    <property type="entry name" value="GDP-MANNOSE 4,6-DEHYDRATASE"/>
    <property type="match status" value="1"/>
</dbReference>
<dbReference type="GeneID" id="94432205"/>
<dbReference type="RefSeq" id="XP_067919027.1">
    <property type="nucleotide sequence ID" value="XM_068068994.1"/>
</dbReference>
<feature type="region of interest" description="Disordered" evidence="5">
    <location>
        <begin position="1"/>
        <end position="106"/>
    </location>
</feature>
<dbReference type="Pfam" id="PF16363">
    <property type="entry name" value="GDP_Man_Dehyd"/>
    <property type="match status" value="1"/>
</dbReference>
<dbReference type="NCBIfam" id="TIGR01472">
    <property type="entry name" value="gmd"/>
    <property type="match status" value="1"/>
</dbReference>
<evidence type="ECO:0000256" key="2">
    <source>
        <dbReference type="ARBA" id="ARBA00009263"/>
    </source>
</evidence>
<dbReference type="OrthoDB" id="10253554at2759"/>
<reference evidence="7 8" key="1">
    <citation type="journal article" date="2017" name="Int. J. Parasitol.">
        <title>The genome of the protozoan parasite Cystoisospora suis and a reverse vaccinology approach to identify vaccine candidates.</title>
        <authorList>
            <person name="Palmieri N."/>
            <person name="Shrestha A."/>
            <person name="Ruttkowski B."/>
            <person name="Beck T."/>
            <person name="Vogl C."/>
            <person name="Tomley F."/>
            <person name="Blake D.P."/>
            <person name="Joachim A."/>
        </authorList>
    </citation>
    <scope>NUCLEOTIDE SEQUENCE [LARGE SCALE GENOMIC DNA]</scope>
    <source>
        <strain evidence="7 8">Wien I</strain>
    </source>
</reference>
<dbReference type="VEuPathDB" id="ToxoDB:CSUI_008874"/>
<gene>
    <name evidence="7" type="ORF">CSUI_008874</name>
</gene>
<keyword evidence="4" id="KW-0456">Lyase</keyword>
<comment type="caution">
    <text evidence="7">The sequence shown here is derived from an EMBL/GenBank/DDBJ whole genome shotgun (WGS) entry which is preliminary data.</text>
</comment>
<proteinExistence type="inferred from homology"/>
<dbReference type="InterPro" id="IPR036291">
    <property type="entry name" value="NAD(P)-bd_dom_sf"/>
</dbReference>
<comment type="similarity">
    <text evidence="2">Belongs to the NAD(P)-dependent epimerase/dehydratase family. GDP-mannose 4,6-dehydratase subfamily.</text>
</comment>
<dbReference type="FunFam" id="3.40.50.720:FF:000924">
    <property type="entry name" value="GDP-mannose 4,6 dehydratase"/>
    <property type="match status" value="1"/>
</dbReference>
<organism evidence="7 8">
    <name type="scientific">Cystoisospora suis</name>
    <dbReference type="NCBI Taxonomy" id="483139"/>
    <lineage>
        <taxon>Eukaryota</taxon>
        <taxon>Sar</taxon>
        <taxon>Alveolata</taxon>
        <taxon>Apicomplexa</taxon>
        <taxon>Conoidasida</taxon>
        <taxon>Coccidia</taxon>
        <taxon>Eucoccidiorida</taxon>
        <taxon>Eimeriorina</taxon>
        <taxon>Sarcocystidae</taxon>
        <taxon>Cystoisospora</taxon>
    </lineage>
</organism>
<dbReference type="AlphaFoldDB" id="A0A2C6KLE3"/>
<dbReference type="InterPro" id="IPR016040">
    <property type="entry name" value="NAD(P)-bd_dom"/>
</dbReference>
<name>A0A2C6KLE3_9APIC</name>
<dbReference type="Gene3D" id="3.40.50.720">
    <property type="entry name" value="NAD(P)-binding Rossmann-like Domain"/>
    <property type="match status" value="1"/>
</dbReference>
<sequence length="476" mass="52145">MERHDCSPSRSGLGTAPVRTNGGAGSPSRRETTVPKAECGVGERGEESDMPSNLGERAATSACRGSAPTQTGDGSDAHCGEKDRSPGSAERCTQARRALRSPNSMACAEKADGAECGAPEQNYGHQSSSDAGGRAPRTESGETSHSRCGKKRKTGEREERVDNGGEVQDGRQVSVTEEKKRALITGITGQDGSYLSEFLLEKGYEVHGILRRCSTFNTERVDHIFDRLKLHHGDLLDSSCLCSIVAAIRPHEIYNLAAQSHVKVSFEMPEYTAEATGVGTLRLLEAIRSAGLEKQTRLYQASTSELFGRVQETPQTEATPFYPRSPYGIAKLYAHWTVVNYRESYGMFCVNGILFNHESPRRGKTFVTRKITRAVAAITKGVQDRLVLGHLDSLRDWGHAKDYVKAMWLMLQQPSPQDFVIATGQQHSVREFCEVAFGFAGIAIRWKGKGLQEQGVDAKTGRELIVVSPMYFRPAE</sequence>
<evidence type="ECO:0000313" key="8">
    <source>
        <dbReference type="Proteomes" id="UP000221165"/>
    </source>
</evidence>
<evidence type="ECO:0000259" key="6">
    <source>
        <dbReference type="Pfam" id="PF16363"/>
    </source>
</evidence>
<dbReference type="SUPFAM" id="SSF51735">
    <property type="entry name" value="NAD(P)-binding Rossmann-fold domains"/>
    <property type="match status" value="1"/>
</dbReference>
<feature type="compositionally biased region" description="Basic and acidic residues" evidence="5">
    <location>
        <begin position="136"/>
        <end position="145"/>
    </location>
</feature>
<feature type="region of interest" description="Disordered" evidence="5">
    <location>
        <begin position="118"/>
        <end position="177"/>
    </location>
</feature>
<dbReference type="CDD" id="cd05260">
    <property type="entry name" value="GDP_MD_SDR_e"/>
    <property type="match status" value="1"/>
</dbReference>
<evidence type="ECO:0000313" key="7">
    <source>
        <dbReference type="EMBL" id="PHJ17302.1"/>
    </source>
</evidence>
<feature type="non-terminal residue" evidence="7">
    <location>
        <position position="476"/>
    </location>
</feature>
<dbReference type="EC" id="4.2.1.47" evidence="3"/>
<dbReference type="GO" id="GO:0008446">
    <property type="term" value="F:GDP-mannose 4,6-dehydratase activity"/>
    <property type="evidence" value="ECO:0007669"/>
    <property type="project" value="UniProtKB-EC"/>
</dbReference>
<protein>
    <recommendedName>
        <fullName evidence="3">GDP-mannose 4,6-dehydratase</fullName>
        <ecNumber evidence="3">4.2.1.47</ecNumber>
    </recommendedName>
</protein>
<evidence type="ECO:0000256" key="5">
    <source>
        <dbReference type="SAM" id="MobiDB-lite"/>
    </source>
</evidence>
<dbReference type="Gene3D" id="3.90.25.10">
    <property type="entry name" value="UDP-galactose 4-epimerase, domain 1"/>
    <property type="match status" value="1"/>
</dbReference>
<comment type="cofactor">
    <cofactor evidence="1">
        <name>NADP(+)</name>
        <dbReference type="ChEBI" id="CHEBI:58349"/>
    </cofactor>
</comment>
<accession>A0A2C6KLE3</accession>